<organism evidence="7 8">
    <name type="scientific">Sungouiella intermedia</name>
    <dbReference type="NCBI Taxonomy" id="45354"/>
    <lineage>
        <taxon>Eukaryota</taxon>
        <taxon>Fungi</taxon>
        <taxon>Dikarya</taxon>
        <taxon>Ascomycota</taxon>
        <taxon>Saccharomycotina</taxon>
        <taxon>Pichiomycetes</taxon>
        <taxon>Metschnikowiaceae</taxon>
        <taxon>Sungouiella</taxon>
    </lineage>
</organism>
<evidence type="ECO:0000256" key="5">
    <source>
        <dbReference type="ARBA" id="ARBA00048391"/>
    </source>
</evidence>
<comment type="catalytic activity">
    <reaction evidence="5">
        <text>L-glutaminyl-[peptide chain release factor] + S-adenosyl-L-methionine = N(5)-methyl-L-glutaminyl-[peptide chain release factor] + S-adenosyl-L-homocysteine + H(+)</text>
        <dbReference type="Rhea" id="RHEA:42896"/>
        <dbReference type="Rhea" id="RHEA-COMP:10271"/>
        <dbReference type="Rhea" id="RHEA-COMP:10272"/>
        <dbReference type="ChEBI" id="CHEBI:15378"/>
        <dbReference type="ChEBI" id="CHEBI:30011"/>
        <dbReference type="ChEBI" id="CHEBI:57856"/>
        <dbReference type="ChEBI" id="CHEBI:59789"/>
        <dbReference type="ChEBI" id="CHEBI:61891"/>
        <dbReference type="EC" id="2.1.1.297"/>
    </reaction>
</comment>
<name>A0A1L0D786_9ASCO</name>
<dbReference type="Proteomes" id="UP000182334">
    <property type="component" value="Chromosome I"/>
</dbReference>
<dbReference type="GO" id="GO:0102559">
    <property type="term" value="F:peptide chain release factor N(5)-glutamine methyltransferase activity"/>
    <property type="evidence" value="ECO:0007669"/>
    <property type="project" value="UniProtKB-EC"/>
</dbReference>
<dbReference type="EMBL" id="LT635756">
    <property type="protein sequence ID" value="SGZ47933.1"/>
    <property type="molecule type" value="Genomic_DNA"/>
</dbReference>
<dbReference type="InterPro" id="IPR007848">
    <property type="entry name" value="Small_mtfrase_dom"/>
</dbReference>
<dbReference type="OrthoDB" id="269872at2759"/>
<proteinExistence type="predicted"/>
<keyword evidence="8" id="KW-1185">Reference proteome</keyword>
<dbReference type="STRING" id="45354.A0A1L0D786"/>
<dbReference type="Pfam" id="PF05175">
    <property type="entry name" value="MTS"/>
    <property type="match status" value="1"/>
</dbReference>
<evidence type="ECO:0000256" key="1">
    <source>
        <dbReference type="ARBA" id="ARBA00012771"/>
    </source>
</evidence>
<dbReference type="CDD" id="cd02440">
    <property type="entry name" value="AdoMet_MTases"/>
    <property type="match status" value="1"/>
</dbReference>
<dbReference type="Gene3D" id="1.10.8.10">
    <property type="entry name" value="DNA helicase RuvA subunit, C-terminal domain"/>
    <property type="match status" value="1"/>
</dbReference>
<dbReference type="GO" id="GO:0032259">
    <property type="term" value="P:methylation"/>
    <property type="evidence" value="ECO:0007669"/>
    <property type="project" value="UniProtKB-KW"/>
</dbReference>
<dbReference type="Gene3D" id="3.40.50.150">
    <property type="entry name" value="Vaccinia Virus protein VP39"/>
    <property type="match status" value="1"/>
</dbReference>
<reference evidence="7 8" key="1">
    <citation type="submission" date="2016-10" db="EMBL/GenBank/DDBJ databases">
        <authorList>
            <person name="de Groot N.N."/>
        </authorList>
    </citation>
    <scope>NUCLEOTIDE SEQUENCE [LARGE SCALE GENOMIC DNA]</scope>
    <source>
        <strain evidence="7 8">CBS 141442</strain>
    </source>
</reference>
<keyword evidence="2" id="KW-0489">Methyltransferase</keyword>
<dbReference type="InterPro" id="IPR004556">
    <property type="entry name" value="HemK-like"/>
</dbReference>
<dbReference type="GO" id="GO:0005739">
    <property type="term" value="C:mitochondrion"/>
    <property type="evidence" value="ECO:0007669"/>
    <property type="project" value="TreeGrafter"/>
</dbReference>
<evidence type="ECO:0000313" key="8">
    <source>
        <dbReference type="Proteomes" id="UP000182334"/>
    </source>
</evidence>
<keyword evidence="4" id="KW-0949">S-adenosyl-L-methionine</keyword>
<sequence length="292" mass="33421">MPRISPKLARLAREYSPLLPPLLKANQNLQSAKNELRWIKNELPRHQWKEAIYKRAKKVPLQYILGSQPFGSLEIRCEPGVLIPRWETEEWVQRLVDILRPLHPLAMIDACTGTGCIPIFMKKELPNWNVNAFDISQKAISLATRNCQHSDVDVNVHYGDVFDEGLTNKLGEVDFVTANPPYIPLEDYLKPVVLDGPEDSVRLFEPQLALVGDTEFYSALVRNIVLPLNCRGFLFELGYEEQVDATAKLLPSNWDVGKYYDLAGKLRCVLGWRKDSDLALLHKLCTRDIEWN</sequence>
<dbReference type="InterPro" id="IPR050320">
    <property type="entry name" value="N5-glutamine_MTase"/>
</dbReference>
<evidence type="ECO:0000256" key="2">
    <source>
        <dbReference type="ARBA" id="ARBA00022603"/>
    </source>
</evidence>
<dbReference type="NCBIfam" id="TIGR00536">
    <property type="entry name" value="hemK_fam"/>
    <property type="match status" value="1"/>
</dbReference>
<feature type="domain" description="Methyltransferase small" evidence="6">
    <location>
        <begin position="97"/>
        <end position="182"/>
    </location>
</feature>
<dbReference type="PANTHER" id="PTHR18895:SF74">
    <property type="entry name" value="MTRF1L RELEASE FACTOR GLUTAMINE METHYLTRANSFERASE"/>
    <property type="match status" value="1"/>
</dbReference>
<dbReference type="InterPro" id="IPR029063">
    <property type="entry name" value="SAM-dependent_MTases_sf"/>
</dbReference>
<dbReference type="EC" id="2.1.1.297" evidence="1"/>
<keyword evidence="3" id="KW-0808">Transferase</keyword>
<dbReference type="PANTHER" id="PTHR18895">
    <property type="entry name" value="HEMK METHYLTRANSFERASE"/>
    <property type="match status" value="1"/>
</dbReference>
<evidence type="ECO:0000259" key="6">
    <source>
        <dbReference type="Pfam" id="PF05175"/>
    </source>
</evidence>
<dbReference type="SUPFAM" id="SSF53335">
    <property type="entry name" value="S-adenosyl-L-methionine-dependent methyltransferases"/>
    <property type="match status" value="1"/>
</dbReference>
<evidence type="ECO:0000256" key="4">
    <source>
        <dbReference type="ARBA" id="ARBA00022691"/>
    </source>
</evidence>
<protein>
    <recommendedName>
        <fullName evidence="1">peptide chain release factor N(5)-glutamine methyltransferase</fullName>
        <ecNumber evidence="1">2.1.1.297</ecNumber>
    </recommendedName>
</protein>
<evidence type="ECO:0000313" key="7">
    <source>
        <dbReference type="EMBL" id="SGZ47933.1"/>
    </source>
</evidence>
<evidence type="ECO:0000256" key="3">
    <source>
        <dbReference type="ARBA" id="ARBA00022679"/>
    </source>
</evidence>
<gene>
    <name evidence="7" type="ORF">SAMEA4029010_CIC11G00000002382</name>
</gene>
<dbReference type="AlphaFoldDB" id="A0A1L0D786"/>
<accession>A0A1L0D786</accession>